<evidence type="ECO:0000256" key="1">
    <source>
        <dbReference type="ARBA" id="ARBA00004123"/>
    </source>
</evidence>
<dbReference type="PANTHER" id="PTHR19303">
    <property type="entry name" value="TRANSPOSON"/>
    <property type="match status" value="1"/>
</dbReference>
<dbReference type="GeneID" id="112466663"/>
<evidence type="ECO:0000313" key="5">
    <source>
        <dbReference type="Proteomes" id="UP000504618"/>
    </source>
</evidence>
<dbReference type="GO" id="GO:0003677">
    <property type="term" value="F:DNA binding"/>
    <property type="evidence" value="ECO:0007669"/>
    <property type="project" value="UniProtKB-UniRule"/>
</dbReference>
<feature type="compositionally biased region" description="Basic residues" evidence="3">
    <location>
        <begin position="598"/>
        <end position="607"/>
    </location>
</feature>
<dbReference type="InterPro" id="IPR050863">
    <property type="entry name" value="CenT-Element_Derived"/>
</dbReference>
<name>A0A6J1RCZ0_9HYME</name>
<feature type="compositionally biased region" description="Basic and acidic residues" evidence="3">
    <location>
        <begin position="580"/>
        <end position="597"/>
    </location>
</feature>
<reference evidence="6" key="1">
    <citation type="submission" date="2025-08" db="UniProtKB">
        <authorList>
            <consortium name="RefSeq"/>
        </authorList>
    </citation>
    <scope>IDENTIFICATION</scope>
    <source>
        <tissue evidence="6">Whole body</tissue>
    </source>
</reference>
<dbReference type="PANTHER" id="PTHR19303:SF74">
    <property type="entry name" value="POGO TRANSPOSABLE ELEMENT WITH KRAB DOMAIN"/>
    <property type="match status" value="1"/>
</dbReference>
<feature type="compositionally biased region" description="Basic and acidic residues" evidence="3">
    <location>
        <begin position="558"/>
        <end position="569"/>
    </location>
</feature>
<dbReference type="InterPro" id="IPR009057">
    <property type="entry name" value="Homeodomain-like_sf"/>
</dbReference>
<keyword evidence="5" id="KW-1185">Reference proteome</keyword>
<dbReference type="Pfam" id="PF03184">
    <property type="entry name" value="DDE_1"/>
    <property type="match status" value="1"/>
</dbReference>
<keyword evidence="2" id="KW-0539">Nucleus</keyword>
<dbReference type="OrthoDB" id="8195605at2759"/>
<feature type="compositionally biased region" description="Polar residues" evidence="3">
    <location>
        <begin position="530"/>
        <end position="540"/>
    </location>
</feature>
<organism evidence="5 6">
    <name type="scientific">Temnothorax curvispinosus</name>
    <dbReference type="NCBI Taxonomy" id="300111"/>
    <lineage>
        <taxon>Eukaryota</taxon>
        <taxon>Metazoa</taxon>
        <taxon>Ecdysozoa</taxon>
        <taxon>Arthropoda</taxon>
        <taxon>Hexapoda</taxon>
        <taxon>Insecta</taxon>
        <taxon>Pterygota</taxon>
        <taxon>Neoptera</taxon>
        <taxon>Endopterygota</taxon>
        <taxon>Hymenoptera</taxon>
        <taxon>Apocrita</taxon>
        <taxon>Aculeata</taxon>
        <taxon>Formicoidea</taxon>
        <taxon>Formicidae</taxon>
        <taxon>Myrmicinae</taxon>
        <taxon>Temnothorax</taxon>
    </lineage>
</organism>
<dbReference type="AlphaFoldDB" id="A0A6J1RCZ0"/>
<accession>A0A6J1RCZ0</accession>
<dbReference type="Pfam" id="PF05225">
    <property type="entry name" value="HTH_psq"/>
    <property type="match status" value="3"/>
</dbReference>
<feature type="domain" description="HTH psq-type" evidence="4">
    <location>
        <begin position="112"/>
        <end position="164"/>
    </location>
</feature>
<gene>
    <name evidence="6" type="primary">LOC112466663</name>
</gene>
<proteinExistence type="predicted"/>
<evidence type="ECO:0000256" key="3">
    <source>
        <dbReference type="SAM" id="MobiDB-lite"/>
    </source>
</evidence>
<sequence length="614" mass="70109">MAQNYKKTEYRKWSKESMAAAMEDVMKGMGCTEAAEIHEVPLSTLKYRIKKAEKEGLFFAQKKRNCWSKEKMAAAIEDVMKGMGCTEAAETHEVPLSTLKYRIKNAEREGLSPPQKKRNCWSEESMAAAIEDVNKGKMNIPKAAAFYKVPYGTLYDKIKEAEREGLSPLEAASKKLRSTTFLEAQEEELVQHILLFKKSLFGLTSTDIQKLIFEFAEKNNILHMFNKEKEKAGRQWLYSFLSRHKQLSQKNFEETSPASAKGFKRTAVQFQSFFDLLESLYNKYHFSCNEIYIVNETGIIIVPNKSSKVLALRRGKQDSLSSSEEVLVTAETCMNAAGDYMPTMFIFPRKKVDLDLISNAPRDSFAVYHESGLIQKVSFIAWFKKFIEFSCPQPKKPVLLLLDGHASHTKSVKFIKLAQENNVIILSFPPHCIHWLQPLDVSFIPALMTYYKEEVQEWLTDHPGQHVTICKVAELYGKAFFRAAERQTAIDGFKKSGIYPLNKNVLADLNVPSKTTEKPMQQEIQDDETQSVISGNNKIHPSTSTMSSIPIPSQEETNIQKRNKEKEKTANLTSSPYKKQKMEFATRKRKLEIESPKVKKLNKKKKQKDSSSSD</sequence>
<keyword evidence="2" id="KW-0238">DNA-binding</keyword>
<protein>
    <submittedName>
        <fullName evidence="6">Uncharacterized protein LOC112466663</fullName>
    </submittedName>
</protein>
<feature type="compositionally biased region" description="Low complexity" evidence="3">
    <location>
        <begin position="541"/>
        <end position="553"/>
    </location>
</feature>
<evidence type="ECO:0000259" key="4">
    <source>
        <dbReference type="PROSITE" id="PS50960"/>
    </source>
</evidence>
<dbReference type="InterPro" id="IPR007889">
    <property type="entry name" value="HTH_Psq"/>
</dbReference>
<dbReference type="Proteomes" id="UP000504618">
    <property type="component" value="Unplaced"/>
</dbReference>
<evidence type="ECO:0000256" key="2">
    <source>
        <dbReference type="PROSITE-ProRule" id="PRU00320"/>
    </source>
</evidence>
<comment type="subcellular location">
    <subcellularLocation>
        <location evidence="1 2">Nucleus</location>
    </subcellularLocation>
</comment>
<dbReference type="PROSITE" id="PS50960">
    <property type="entry name" value="HTH_PSQ"/>
    <property type="match status" value="1"/>
</dbReference>
<dbReference type="RefSeq" id="XP_024890655.1">
    <property type="nucleotide sequence ID" value="XM_025034887.1"/>
</dbReference>
<dbReference type="InterPro" id="IPR004875">
    <property type="entry name" value="DDE_SF_endonuclease_dom"/>
</dbReference>
<feature type="DNA-binding region" description="H-T-H motif" evidence="2">
    <location>
        <begin position="140"/>
        <end position="160"/>
    </location>
</feature>
<evidence type="ECO:0000313" key="6">
    <source>
        <dbReference type="RefSeq" id="XP_024890655.1"/>
    </source>
</evidence>
<dbReference type="SUPFAM" id="SSF46689">
    <property type="entry name" value="Homeodomain-like"/>
    <property type="match status" value="3"/>
</dbReference>
<dbReference type="Gene3D" id="1.10.10.60">
    <property type="entry name" value="Homeodomain-like"/>
    <property type="match status" value="3"/>
</dbReference>
<dbReference type="GO" id="GO:0005634">
    <property type="term" value="C:nucleus"/>
    <property type="evidence" value="ECO:0007669"/>
    <property type="project" value="UniProtKB-SubCell"/>
</dbReference>
<feature type="region of interest" description="Disordered" evidence="3">
    <location>
        <begin position="515"/>
        <end position="614"/>
    </location>
</feature>